<keyword evidence="3" id="KW-1185">Reference proteome</keyword>
<evidence type="ECO:0000313" key="3">
    <source>
        <dbReference type="Proteomes" id="UP000015100"/>
    </source>
</evidence>
<feature type="region of interest" description="Disordered" evidence="1">
    <location>
        <begin position="101"/>
        <end position="136"/>
    </location>
</feature>
<reference evidence="3" key="2">
    <citation type="submission" date="2013-04" db="EMBL/GenBank/DDBJ databases">
        <title>Genomic mechanisms accounting for the adaptation to parasitism in nematode-trapping fungi.</title>
        <authorList>
            <person name="Ahren D.G."/>
        </authorList>
    </citation>
    <scope>NUCLEOTIDE SEQUENCE [LARGE SCALE GENOMIC DNA]</scope>
    <source>
        <strain evidence="3">CBS 200.50</strain>
    </source>
</reference>
<feature type="compositionally biased region" description="Polar residues" evidence="1">
    <location>
        <begin position="126"/>
        <end position="136"/>
    </location>
</feature>
<sequence length="156" mass="16876">MFKDTDSHNINPRPEDKLPNGTTLQQTRFDCASNAMSGQLVGFVGCDARNWCCSHVSMLPLASSSPSEPLRGIGALPAIDEHSNPRPKMISASVLTPVRIRSKPSSDEDPSLFTRPASAFREDTLTKTPQNAGESATVQLPSTTIILHSPELYDPT</sequence>
<accession>S8A8B9</accession>
<gene>
    <name evidence="2" type="ORF">H072_7121</name>
</gene>
<evidence type="ECO:0000313" key="2">
    <source>
        <dbReference type="EMBL" id="EPS39109.1"/>
    </source>
</evidence>
<dbReference type="EMBL" id="AQGS01000489">
    <property type="protein sequence ID" value="EPS39109.1"/>
    <property type="molecule type" value="Genomic_DNA"/>
</dbReference>
<evidence type="ECO:0000256" key="1">
    <source>
        <dbReference type="SAM" id="MobiDB-lite"/>
    </source>
</evidence>
<feature type="compositionally biased region" description="Basic and acidic residues" evidence="1">
    <location>
        <begin position="1"/>
        <end position="18"/>
    </location>
</feature>
<dbReference type="AlphaFoldDB" id="S8A8B9"/>
<protein>
    <submittedName>
        <fullName evidence="2">Uncharacterized protein</fullName>
    </submittedName>
</protein>
<feature type="region of interest" description="Disordered" evidence="1">
    <location>
        <begin position="1"/>
        <end position="22"/>
    </location>
</feature>
<name>S8A8B9_DACHA</name>
<comment type="caution">
    <text evidence="2">The sequence shown here is derived from an EMBL/GenBank/DDBJ whole genome shotgun (WGS) entry which is preliminary data.</text>
</comment>
<reference evidence="2 3" key="1">
    <citation type="journal article" date="2013" name="PLoS Genet.">
        <title>Genomic mechanisms accounting for the adaptation to parasitism in nematode-trapping fungi.</title>
        <authorList>
            <person name="Meerupati T."/>
            <person name="Andersson K.M."/>
            <person name="Friman E."/>
            <person name="Kumar D."/>
            <person name="Tunlid A."/>
            <person name="Ahren D."/>
        </authorList>
    </citation>
    <scope>NUCLEOTIDE SEQUENCE [LARGE SCALE GENOMIC DNA]</scope>
    <source>
        <strain evidence="2 3">CBS 200.50</strain>
    </source>
</reference>
<organism evidence="2 3">
    <name type="scientific">Dactylellina haptotyla (strain CBS 200.50)</name>
    <name type="common">Nematode-trapping fungus</name>
    <name type="synonym">Monacrosporium haptotylum</name>
    <dbReference type="NCBI Taxonomy" id="1284197"/>
    <lineage>
        <taxon>Eukaryota</taxon>
        <taxon>Fungi</taxon>
        <taxon>Dikarya</taxon>
        <taxon>Ascomycota</taxon>
        <taxon>Pezizomycotina</taxon>
        <taxon>Orbiliomycetes</taxon>
        <taxon>Orbiliales</taxon>
        <taxon>Orbiliaceae</taxon>
        <taxon>Dactylellina</taxon>
    </lineage>
</organism>
<proteinExistence type="predicted"/>
<feature type="region of interest" description="Disordered" evidence="1">
    <location>
        <begin position="73"/>
        <end position="92"/>
    </location>
</feature>
<dbReference type="Proteomes" id="UP000015100">
    <property type="component" value="Unassembled WGS sequence"/>
</dbReference>
<dbReference type="HOGENOM" id="CLU_1686500_0_0_1"/>